<evidence type="ECO:0000256" key="2">
    <source>
        <dbReference type="SAM" id="SignalP"/>
    </source>
</evidence>
<evidence type="ECO:0000313" key="3">
    <source>
        <dbReference type="EMBL" id="KAK6620037.1"/>
    </source>
</evidence>
<keyword evidence="2" id="KW-0732">Signal</keyword>
<feature type="chain" id="PRO_5045876038" evidence="2">
    <location>
        <begin position="17"/>
        <end position="153"/>
    </location>
</feature>
<keyword evidence="4" id="KW-1185">Reference proteome</keyword>
<dbReference type="Proteomes" id="UP001359485">
    <property type="component" value="Unassembled WGS sequence"/>
</dbReference>
<reference evidence="3 4" key="1">
    <citation type="submission" date="2023-09" db="EMBL/GenBank/DDBJ databases">
        <title>Genomes of two closely related lineages of the louse Polyplax serrata with different host specificities.</title>
        <authorList>
            <person name="Martinu J."/>
            <person name="Tarabai H."/>
            <person name="Stefka J."/>
            <person name="Hypsa V."/>
        </authorList>
    </citation>
    <scope>NUCLEOTIDE SEQUENCE [LARGE SCALE GENOMIC DNA]</scope>
    <source>
        <strain evidence="3">98ZLc_SE</strain>
    </source>
</reference>
<accession>A0ABR1AJM2</accession>
<evidence type="ECO:0000313" key="4">
    <source>
        <dbReference type="Proteomes" id="UP001359485"/>
    </source>
</evidence>
<gene>
    <name evidence="3" type="ORF">RUM44_006437</name>
</gene>
<sequence>MNILTILPIIVAIAAAKPKNNGLEYAKFTKIGPQDSYAFVFTDRRSVSDEIVPVPKYQRQAVYNDMNGYSKPTQEYNELQDSNGRNQLLSAYRLSDEEARQMDNSGGNNAGTEESQTNHETSLVEPSGVEIPSGISVNTPIMAPPYIYDPSMY</sequence>
<protein>
    <submittedName>
        <fullName evidence="3">Uncharacterized protein</fullName>
    </submittedName>
</protein>
<evidence type="ECO:0000256" key="1">
    <source>
        <dbReference type="SAM" id="MobiDB-lite"/>
    </source>
</evidence>
<feature type="compositionally biased region" description="Polar residues" evidence="1">
    <location>
        <begin position="102"/>
        <end position="121"/>
    </location>
</feature>
<comment type="caution">
    <text evidence="3">The sequence shown here is derived from an EMBL/GenBank/DDBJ whole genome shotgun (WGS) entry which is preliminary data.</text>
</comment>
<proteinExistence type="predicted"/>
<organism evidence="3 4">
    <name type="scientific">Polyplax serrata</name>
    <name type="common">Common mouse louse</name>
    <dbReference type="NCBI Taxonomy" id="468196"/>
    <lineage>
        <taxon>Eukaryota</taxon>
        <taxon>Metazoa</taxon>
        <taxon>Ecdysozoa</taxon>
        <taxon>Arthropoda</taxon>
        <taxon>Hexapoda</taxon>
        <taxon>Insecta</taxon>
        <taxon>Pterygota</taxon>
        <taxon>Neoptera</taxon>
        <taxon>Paraneoptera</taxon>
        <taxon>Psocodea</taxon>
        <taxon>Troctomorpha</taxon>
        <taxon>Phthiraptera</taxon>
        <taxon>Anoplura</taxon>
        <taxon>Polyplacidae</taxon>
        <taxon>Polyplax</taxon>
    </lineage>
</organism>
<name>A0ABR1AJM2_POLSC</name>
<feature type="region of interest" description="Disordered" evidence="1">
    <location>
        <begin position="98"/>
        <end position="135"/>
    </location>
</feature>
<dbReference type="EMBL" id="JAWJWF010000048">
    <property type="protein sequence ID" value="KAK6620037.1"/>
    <property type="molecule type" value="Genomic_DNA"/>
</dbReference>
<feature type="signal peptide" evidence="2">
    <location>
        <begin position="1"/>
        <end position="16"/>
    </location>
</feature>